<dbReference type="EMBL" id="BAABHS010000011">
    <property type="protein sequence ID" value="GAA4967217.1"/>
    <property type="molecule type" value="Genomic_DNA"/>
</dbReference>
<keyword evidence="2 4" id="KW-0238">DNA-binding</keyword>
<gene>
    <name evidence="6" type="ORF">GCM10023205_35090</name>
</gene>
<keyword evidence="7" id="KW-1185">Reference proteome</keyword>
<dbReference type="PANTHER" id="PTHR30055:SF234">
    <property type="entry name" value="HTH-TYPE TRANSCRIPTIONAL REGULATOR BETI"/>
    <property type="match status" value="1"/>
</dbReference>
<dbReference type="PRINTS" id="PR00455">
    <property type="entry name" value="HTHTETR"/>
</dbReference>
<dbReference type="Pfam" id="PF00440">
    <property type="entry name" value="TetR_N"/>
    <property type="match status" value="1"/>
</dbReference>
<proteinExistence type="predicted"/>
<evidence type="ECO:0000256" key="2">
    <source>
        <dbReference type="ARBA" id="ARBA00023125"/>
    </source>
</evidence>
<organism evidence="6 7">
    <name type="scientific">Yinghuangia aomiensis</name>
    <dbReference type="NCBI Taxonomy" id="676205"/>
    <lineage>
        <taxon>Bacteria</taxon>
        <taxon>Bacillati</taxon>
        <taxon>Actinomycetota</taxon>
        <taxon>Actinomycetes</taxon>
        <taxon>Kitasatosporales</taxon>
        <taxon>Streptomycetaceae</taxon>
        <taxon>Yinghuangia</taxon>
    </lineage>
</organism>
<evidence type="ECO:0000313" key="7">
    <source>
        <dbReference type="Proteomes" id="UP001500466"/>
    </source>
</evidence>
<feature type="domain" description="HTH tetR-type" evidence="5">
    <location>
        <begin position="6"/>
        <end position="66"/>
    </location>
</feature>
<dbReference type="InterPro" id="IPR009057">
    <property type="entry name" value="Homeodomain-like_sf"/>
</dbReference>
<sequence>MTRAQLARYRRITDAVIELVAEIGPDALQMRDVAARSGISLATIYRYFSSKDHLLAAAVADWQSRLTDRVLTEMGPGGGRPPAASAEERVLRFAQRELRAFQRHPHFARLTVSLVCSADPYASEMIARMNAASDAALAALMPDVPAEAAATAGVAVQAVVSTGLIAWVTGRKAWPEILDDTERVTRRVLAGL</sequence>
<evidence type="ECO:0000259" key="5">
    <source>
        <dbReference type="PROSITE" id="PS50977"/>
    </source>
</evidence>
<dbReference type="InterPro" id="IPR050109">
    <property type="entry name" value="HTH-type_TetR-like_transc_reg"/>
</dbReference>
<comment type="caution">
    <text evidence="6">The sequence shown here is derived from an EMBL/GenBank/DDBJ whole genome shotgun (WGS) entry which is preliminary data.</text>
</comment>
<evidence type="ECO:0000256" key="1">
    <source>
        <dbReference type="ARBA" id="ARBA00023015"/>
    </source>
</evidence>
<dbReference type="Proteomes" id="UP001500466">
    <property type="component" value="Unassembled WGS sequence"/>
</dbReference>
<dbReference type="PROSITE" id="PS50977">
    <property type="entry name" value="HTH_TETR_2"/>
    <property type="match status" value="1"/>
</dbReference>
<dbReference type="PANTHER" id="PTHR30055">
    <property type="entry name" value="HTH-TYPE TRANSCRIPTIONAL REGULATOR RUTR"/>
    <property type="match status" value="1"/>
</dbReference>
<name>A0ABP9HCD7_9ACTN</name>
<protein>
    <submittedName>
        <fullName evidence="6">TetR family transcriptional regulator</fullName>
    </submittedName>
</protein>
<dbReference type="Gene3D" id="1.10.357.10">
    <property type="entry name" value="Tetracycline Repressor, domain 2"/>
    <property type="match status" value="1"/>
</dbReference>
<dbReference type="SUPFAM" id="SSF46689">
    <property type="entry name" value="Homeodomain-like"/>
    <property type="match status" value="1"/>
</dbReference>
<evidence type="ECO:0000256" key="4">
    <source>
        <dbReference type="PROSITE-ProRule" id="PRU00335"/>
    </source>
</evidence>
<keyword evidence="3" id="KW-0804">Transcription</keyword>
<dbReference type="InterPro" id="IPR001647">
    <property type="entry name" value="HTH_TetR"/>
</dbReference>
<reference evidence="7" key="1">
    <citation type="journal article" date="2019" name="Int. J. Syst. Evol. Microbiol.">
        <title>The Global Catalogue of Microorganisms (GCM) 10K type strain sequencing project: providing services to taxonomists for standard genome sequencing and annotation.</title>
        <authorList>
            <consortium name="The Broad Institute Genomics Platform"/>
            <consortium name="The Broad Institute Genome Sequencing Center for Infectious Disease"/>
            <person name="Wu L."/>
            <person name="Ma J."/>
        </authorList>
    </citation>
    <scope>NUCLEOTIDE SEQUENCE [LARGE SCALE GENOMIC DNA]</scope>
    <source>
        <strain evidence="7">JCM 17986</strain>
    </source>
</reference>
<accession>A0ABP9HCD7</accession>
<evidence type="ECO:0000256" key="3">
    <source>
        <dbReference type="ARBA" id="ARBA00023163"/>
    </source>
</evidence>
<keyword evidence="1" id="KW-0805">Transcription regulation</keyword>
<feature type="DNA-binding region" description="H-T-H motif" evidence="4">
    <location>
        <begin position="29"/>
        <end position="48"/>
    </location>
</feature>
<evidence type="ECO:0000313" key="6">
    <source>
        <dbReference type="EMBL" id="GAA4967217.1"/>
    </source>
</evidence>